<evidence type="ECO:0000313" key="2">
    <source>
        <dbReference type="Proteomes" id="UP000829398"/>
    </source>
</evidence>
<gene>
    <name evidence="1" type="ORF">KPL71_010525</name>
</gene>
<dbReference type="Proteomes" id="UP000829398">
    <property type="component" value="Chromosome 3"/>
</dbReference>
<organism evidence="1 2">
    <name type="scientific">Citrus sinensis</name>
    <name type="common">Sweet orange</name>
    <name type="synonym">Citrus aurantium var. sinensis</name>
    <dbReference type="NCBI Taxonomy" id="2711"/>
    <lineage>
        <taxon>Eukaryota</taxon>
        <taxon>Viridiplantae</taxon>
        <taxon>Streptophyta</taxon>
        <taxon>Embryophyta</taxon>
        <taxon>Tracheophyta</taxon>
        <taxon>Spermatophyta</taxon>
        <taxon>Magnoliopsida</taxon>
        <taxon>eudicotyledons</taxon>
        <taxon>Gunneridae</taxon>
        <taxon>Pentapetalae</taxon>
        <taxon>rosids</taxon>
        <taxon>malvids</taxon>
        <taxon>Sapindales</taxon>
        <taxon>Rutaceae</taxon>
        <taxon>Aurantioideae</taxon>
        <taxon>Citrus</taxon>
    </lineage>
</organism>
<comment type="caution">
    <text evidence="1">The sequence shown here is derived from an EMBL/GenBank/DDBJ whole genome shotgun (WGS) entry which is preliminary data.</text>
</comment>
<sequence length="282" mass="31014">MFKDWEEARPHISIAIKYLRRYFLSSDRFYLISIYPVGKYLAICSNSPTIPQLVIAKAGDANLLQRKITQSIFLGTNGTEQRSYLEQRIQSNTLKCLSNCHVSTIWIKQMSGYLDPNLEEEASPHSQDPVAMASSALSISSSSTLVDAKAPRQSAPASTQCVSLPTLPPPPVPSQTRPWKATTYCRKMARNVMAMATGEAPAEVAATELPEIVKTVQEAWDKVEDKYAVTSLAVTVAIAVWGSTGMISAIDRLPLVPGVLELVGIGYTGWFAYKNLVFKPDR</sequence>
<reference evidence="2" key="1">
    <citation type="journal article" date="2023" name="Hortic. Res.">
        <title>A chromosome-level phased genome enabling allele-level studies in sweet orange: a case study on citrus Huanglongbing tolerance.</title>
        <authorList>
            <person name="Wu B."/>
            <person name="Yu Q."/>
            <person name="Deng Z."/>
            <person name="Duan Y."/>
            <person name="Luo F."/>
            <person name="Gmitter F. Jr."/>
        </authorList>
    </citation>
    <scope>NUCLEOTIDE SEQUENCE [LARGE SCALE GENOMIC DNA]</scope>
    <source>
        <strain evidence="2">cv. Valencia</strain>
    </source>
</reference>
<evidence type="ECO:0000313" key="1">
    <source>
        <dbReference type="EMBL" id="KAH9787226.1"/>
    </source>
</evidence>
<keyword evidence="2" id="KW-1185">Reference proteome</keyword>
<name>A0ACB8MNQ6_CITSI</name>
<proteinExistence type="predicted"/>
<dbReference type="EMBL" id="CM039172">
    <property type="protein sequence ID" value="KAH9787226.1"/>
    <property type="molecule type" value="Genomic_DNA"/>
</dbReference>
<accession>A0ACB8MNQ6</accession>
<protein>
    <submittedName>
        <fullName evidence="1">Protein CURVATURE THYLAKOID 1B</fullName>
    </submittedName>
</protein>